<evidence type="ECO:0000256" key="4">
    <source>
        <dbReference type="ARBA" id="ARBA00023163"/>
    </source>
</evidence>
<evidence type="ECO:0000256" key="1">
    <source>
        <dbReference type="ARBA" id="ARBA00011046"/>
    </source>
</evidence>
<dbReference type="GO" id="GO:0003677">
    <property type="term" value="F:DNA binding"/>
    <property type="evidence" value="ECO:0007669"/>
    <property type="project" value="UniProtKB-KW"/>
</dbReference>
<dbReference type="GO" id="GO:0045892">
    <property type="term" value="P:negative regulation of DNA-templated transcription"/>
    <property type="evidence" value="ECO:0007669"/>
    <property type="project" value="InterPro"/>
</dbReference>
<accession>A0A9D2CX58</accession>
<gene>
    <name evidence="5" type="ORF">H9819_04990</name>
</gene>
<dbReference type="Proteomes" id="UP000824023">
    <property type="component" value="Unassembled WGS sequence"/>
</dbReference>
<dbReference type="Gene3D" id="1.10.10.10">
    <property type="entry name" value="Winged helix-like DNA-binding domain superfamily/Winged helix DNA-binding domain"/>
    <property type="match status" value="1"/>
</dbReference>
<comment type="caution">
    <text evidence="5">The sequence shown here is derived from an EMBL/GenBank/DDBJ whole genome shotgun (WGS) entry which is preliminary data.</text>
</comment>
<dbReference type="PIRSF" id="PIRSF019455">
    <property type="entry name" value="CopR_AtkY"/>
    <property type="match status" value="1"/>
</dbReference>
<keyword evidence="2" id="KW-0805">Transcription regulation</keyword>
<evidence type="ECO:0000256" key="2">
    <source>
        <dbReference type="ARBA" id="ARBA00023015"/>
    </source>
</evidence>
<comment type="similarity">
    <text evidence="1">Belongs to the BlaI transcriptional regulatory family.</text>
</comment>
<dbReference type="SUPFAM" id="SSF46785">
    <property type="entry name" value="Winged helix' DNA-binding domain"/>
    <property type="match status" value="1"/>
</dbReference>
<reference evidence="5" key="1">
    <citation type="journal article" date="2021" name="PeerJ">
        <title>Extensive microbial diversity within the chicken gut microbiome revealed by metagenomics and culture.</title>
        <authorList>
            <person name="Gilroy R."/>
            <person name="Ravi A."/>
            <person name="Getino M."/>
            <person name="Pursley I."/>
            <person name="Horton D.L."/>
            <person name="Alikhan N.F."/>
            <person name="Baker D."/>
            <person name="Gharbi K."/>
            <person name="Hall N."/>
            <person name="Watson M."/>
            <person name="Adriaenssens E.M."/>
            <person name="Foster-Nyarko E."/>
            <person name="Jarju S."/>
            <person name="Secka A."/>
            <person name="Antonio M."/>
            <person name="Oren A."/>
            <person name="Chaudhuri R.R."/>
            <person name="La Ragione R."/>
            <person name="Hildebrand F."/>
            <person name="Pallen M.J."/>
        </authorList>
    </citation>
    <scope>NUCLEOTIDE SEQUENCE</scope>
    <source>
        <strain evidence="5">ChiHjej12B11-24981</strain>
    </source>
</reference>
<keyword evidence="4" id="KW-0804">Transcription</keyword>
<evidence type="ECO:0000313" key="6">
    <source>
        <dbReference type="Proteomes" id="UP000824023"/>
    </source>
</evidence>
<dbReference type="Pfam" id="PF03965">
    <property type="entry name" value="Penicillinase_R"/>
    <property type="match status" value="1"/>
</dbReference>
<dbReference type="EMBL" id="DXCK01000070">
    <property type="protein sequence ID" value="HIZ01597.1"/>
    <property type="molecule type" value="Genomic_DNA"/>
</dbReference>
<reference evidence="5" key="2">
    <citation type="submission" date="2021-04" db="EMBL/GenBank/DDBJ databases">
        <authorList>
            <person name="Gilroy R."/>
        </authorList>
    </citation>
    <scope>NUCLEOTIDE SEQUENCE</scope>
    <source>
        <strain evidence="5">ChiHjej12B11-24981</strain>
    </source>
</reference>
<dbReference type="InterPro" id="IPR036390">
    <property type="entry name" value="WH_DNA-bd_sf"/>
</dbReference>
<evidence type="ECO:0000313" key="5">
    <source>
        <dbReference type="EMBL" id="HIZ01597.1"/>
    </source>
</evidence>
<dbReference type="InterPro" id="IPR005650">
    <property type="entry name" value="BlaI_family"/>
</dbReference>
<dbReference type="Gene3D" id="1.10.4040.10">
    <property type="entry name" value="Penicillinase repressor domain"/>
    <property type="match status" value="1"/>
</dbReference>
<evidence type="ECO:0000256" key="3">
    <source>
        <dbReference type="ARBA" id="ARBA00023125"/>
    </source>
</evidence>
<keyword evidence="3" id="KW-0238">DNA-binding</keyword>
<name>A0A9D2CX58_9BACE</name>
<proteinExistence type="inferred from homology"/>
<dbReference type="InterPro" id="IPR036388">
    <property type="entry name" value="WH-like_DNA-bd_sf"/>
</dbReference>
<dbReference type="AlphaFoldDB" id="A0A9D2CX58"/>
<protein>
    <submittedName>
        <fullName evidence="5">BlaI/MecI/CopY family transcriptional regulator</fullName>
    </submittedName>
</protein>
<sequence length="121" mass="14301">MQKLTQQEEEAMRYLWHLQGGLIKEVLGCYPPPPPPYTTVASIIQNLKRKGYVRIEREGNGYRYLPVVSEAEYKRTFLSGFVQEYFRNSYKELVSFFARDQKLSGDDLKDILRMIEEEKDK</sequence>
<organism evidence="5 6">
    <name type="scientific">Candidatus Bacteroides merdipullorum</name>
    <dbReference type="NCBI Taxonomy" id="2838474"/>
    <lineage>
        <taxon>Bacteria</taxon>
        <taxon>Pseudomonadati</taxon>
        <taxon>Bacteroidota</taxon>
        <taxon>Bacteroidia</taxon>
        <taxon>Bacteroidales</taxon>
        <taxon>Bacteroidaceae</taxon>
        <taxon>Bacteroides</taxon>
    </lineage>
</organism>